<accession>A0A0S2MS53</accession>
<dbReference type="Pfam" id="PF00895">
    <property type="entry name" value="ATP-synt_8"/>
    <property type="match status" value="1"/>
</dbReference>
<keyword evidence="5 12" id="KW-0138">CF(0)</keyword>
<evidence type="ECO:0000256" key="7">
    <source>
        <dbReference type="ARBA" id="ARBA00022781"/>
    </source>
</evidence>
<dbReference type="InterPro" id="IPR001421">
    <property type="entry name" value="ATP8_metazoa"/>
</dbReference>
<feature type="transmembrane region" description="Helical" evidence="13">
    <location>
        <begin position="12"/>
        <end position="35"/>
    </location>
</feature>
<keyword evidence="8 13" id="KW-1133">Transmembrane helix</keyword>
<comment type="subunit">
    <text evidence="3">F-type ATPases have 2 components, CF(1) - the catalytic core - and CF(0) - the membrane proton channel.</text>
</comment>
<dbReference type="GO" id="GO:0031966">
    <property type="term" value="C:mitochondrial membrane"/>
    <property type="evidence" value="ECO:0007669"/>
    <property type="project" value="UniProtKB-SubCell"/>
</dbReference>
<name>A0A0S2MS53_9CUCU</name>
<evidence type="ECO:0000256" key="9">
    <source>
        <dbReference type="ARBA" id="ARBA00023065"/>
    </source>
</evidence>
<comment type="subcellular location">
    <subcellularLocation>
        <location evidence="1 12">Mitochondrion membrane</location>
        <topology evidence="1 12">Single-pass membrane protein</topology>
    </subcellularLocation>
</comment>
<evidence type="ECO:0000256" key="11">
    <source>
        <dbReference type="ARBA" id="ARBA00023136"/>
    </source>
</evidence>
<keyword evidence="10 12" id="KW-0496">Mitochondrion</keyword>
<reference evidence="14" key="1">
    <citation type="submission" date="2012-06" db="EMBL/GenBank/DDBJ databases">
        <title>Mitogenomics of the Coleoptera under dense taxon sampling.</title>
        <authorList>
            <person name="Timmermans M.J.T.N."/>
            <person name="Lim J."/>
            <person name="Dodsworth S."/>
            <person name="Haran J."/>
            <person name="Ahrens D."/>
            <person name="Bocak L."/>
            <person name="London A."/>
            <person name="Culverwell L."/>
            <person name="Vogler A.P."/>
        </authorList>
    </citation>
    <scope>NUCLEOTIDE SEQUENCE</scope>
</reference>
<comment type="similarity">
    <text evidence="2 12">Belongs to the ATPase protein 8 family.</text>
</comment>
<dbReference type="GO" id="GO:0045259">
    <property type="term" value="C:proton-transporting ATP synthase complex"/>
    <property type="evidence" value="ECO:0007669"/>
    <property type="project" value="UniProtKB-KW"/>
</dbReference>
<protein>
    <recommendedName>
        <fullName evidence="12">ATP synthase complex subunit 8</fullName>
    </recommendedName>
</protein>
<evidence type="ECO:0000256" key="10">
    <source>
        <dbReference type="ARBA" id="ARBA00023128"/>
    </source>
</evidence>
<keyword evidence="9 12" id="KW-0406">Ion transport</keyword>
<dbReference type="GO" id="GO:0015078">
    <property type="term" value="F:proton transmembrane transporter activity"/>
    <property type="evidence" value="ECO:0007669"/>
    <property type="project" value="InterPro"/>
</dbReference>
<gene>
    <name evidence="14" type="primary">atp8</name>
</gene>
<keyword evidence="7 12" id="KW-0375">Hydrogen ion transport</keyword>
<dbReference type="AlphaFoldDB" id="A0A0S2MS53"/>
<keyword evidence="6 12" id="KW-0812">Transmembrane</keyword>
<evidence type="ECO:0000256" key="12">
    <source>
        <dbReference type="RuleBase" id="RU003661"/>
    </source>
</evidence>
<keyword evidence="4 12" id="KW-0813">Transport</keyword>
<proteinExistence type="inferred from homology"/>
<dbReference type="EMBL" id="JX412846">
    <property type="protein sequence ID" value="ALO77527.1"/>
    <property type="molecule type" value="Genomic_DNA"/>
</dbReference>
<evidence type="ECO:0000256" key="13">
    <source>
        <dbReference type="SAM" id="Phobius"/>
    </source>
</evidence>
<evidence type="ECO:0000256" key="2">
    <source>
        <dbReference type="ARBA" id="ARBA00008892"/>
    </source>
</evidence>
<evidence type="ECO:0000256" key="3">
    <source>
        <dbReference type="ARBA" id="ARBA00011291"/>
    </source>
</evidence>
<evidence type="ECO:0000256" key="1">
    <source>
        <dbReference type="ARBA" id="ARBA00004304"/>
    </source>
</evidence>
<organism evidence="14">
    <name type="scientific">Ciidae sp. GENSP01</name>
    <dbReference type="NCBI Taxonomy" id="1205545"/>
    <lineage>
        <taxon>Eukaryota</taxon>
        <taxon>Metazoa</taxon>
        <taxon>Ecdysozoa</taxon>
        <taxon>Arthropoda</taxon>
        <taxon>Hexapoda</taxon>
        <taxon>Insecta</taxon>
        <taxon>Pterygota</taxon>
        <taxon>Neoptera</taxon>
        <taxon>Endopterygota</taxon>
        <taxon>Coleoptera</taxon>
        <taxon>Polyphaga</taxon>
        <taxon>Cucujiformia</taxon>
        <taxon>Ciidae</taxon>
    </lineage>
</organism>
<evidence type="ECO:0000256" key="6">
    <source>
        <dbReference type="ARBA" id="ARBA00022692"/>
    </source>
</evidence>
<evidence type="ECO:0000256" key="5">
    <source>
        <dbReference type="ARBA" id="ARBA00022547"/>
    </source>
</evidence>
<evidence type="ECO:0000313" key="14">
    <source>
        <dbReference type="EMBL" id="ALO77527.1"/>
    </source>
</evidence>
<sequence length="51" mass="6111">MPQMSPLNWLNLMISFMIIMMLITKLNYFSFSYLIKSSTKIKKTSSTSWKW</sequence>
<dbReference type="GO" id="GO:0015986">
    <property type="term" value="P:proton motive force-driven ATP synthesis"/>
    <property type="evidence" value="ECO:0007669"/>
    <property type="project" value="InterPro"/>
</dbReference>
<keyword evidence="11 13" id="KW-0472">Membrane</keyword>
<evidence type="ECO:0000256" key="4">
    <source>
        <dbReference type="ARBA" id="ARBA00022448"/>
    </source>
</evidence>
<geneLocation type="mitochondrion" evidence="14"/>
<evidence type="ECO:0000256" key="8">
    <source>
        <dbReference type="ARBA" id="ARBA00022989"/>
    </source>
</evidence>